<dbReference type="AlphaFoldDB" id="A0AAD6PTN4"/>
<dbReference type="Proteomes" id="UP001164929">
    <property type="component" value="Chromosome 17"/>
</dbReference>
<evidence type="ECO:0000313" key="3">
    <source>
        <dbReference type="Proteomes" id="UP001164929"/>
    </source>
</evidence>
<evidence type="ECO:0000256" key="1">
    <source>
        <dbReference type="SAM" id="Phobius"/>
    </source>
</evidence>
<keyword evidence="1" id="KW-0812">Transmembrane</keyword>
<dbReference type="EMBL" id="JAQIZT010000017">
    <property type="protein sequence ID" value="KAJ6960748.1"/>
    <property type="molecule type" value="Genomic_DNA"/>
</dbReference>
<sequence length="95" mass="10881">MPSYSISILSLSMPRNEQLKPSKNTSETNLKHLVNLHIAGPHNAKHRIMHVNYHINIFANMIIQANSHHISNFASKICHVMVALIINICFTFFFK</sequence>
<name>A0AAD6PTN4_9ROSI</name>
<protein>
    <submittedName>
        <fullName evidence="2">Uncharacterized protein</fullName>
    </submittedName>
</protein>
<feature type="transmembrane region" description="Helical" evidence="1">
    <location>
        <begin position="77"/>
        <end position="94"/>
    </location>
</feature>
<keyword evidence="1" id="KW-1133">Transmembrane helix</keyword>
<keyword evidence="1" id="KW-0472">Membrane</keyword>
<proteinExistence type="predicted"/>
<reference evidence="2" key="1">
    <citation type="journal article" date="2023" name="Mol. Ecol. Resour.">
        <title>Chromosome-level genome assembly of a triploid poplar Populus alba 'Berolinensis'.</title>
        <authorList>
            <person name="Chen S."/>
            <person name="Yu Y."/>
            <person name="Wang X."/>
            <person name="Wang S."/>
            <person name="Zhang T."/>
            <person name="Zhou Y."/>
            <person name="He R."/>
            <person name="Meng N."/>
            <person name="Wang Y."/>
            <person name="Liu W."/>
            <person name="Liu Z."/>
            <person name="Liu J."/>
            <person name="Guo Q."/>
            <person name="Huang H."/>
            <person name="Sederoff R.R."/>
            <person name="Wang G."/>
            <person name="Qu G."/>
            <person name="Chen S."/>
        </authorList>
    </citation>
    <scope>NUCLEOTIDE SEQUENCE</scope>
    <source>
        <strain evidence="2">SC-2020</strain>
    </source>
</reference>
<accession>A0AAD6PTN4</accession>
<comment type="caution">
    <text evidence="2">The sequence shown here is derived from an EMBL/GenBank/DDBJ whole genome shotgun (WGS) entry which is preliminary data.</text>
</comment>
<organism evidence="2 3">
    <name type="scientific">Populus alba x Populus x berolinensis</name>
    <dbReference type="NCBI Taxonomy" id="444605"/>
    <lineage>
        <taxon>Eukaryota</taxon>
        <taxon>Viridiplantae</taxon>
        <taxon>Streptophyta</taxon>
        <taxon>Embryophyta</taxon>
        <taxon>Tracheophyta</taxon>
        <taxon>Spermatophyta</taxon>
        <taxon>Magnoliopsida</taxon>
        <taxon>eudicotyledons</taxon>
        <taxon>Gunneridae</taxon>
        <taxon>Pentapetalae</taxon>
        <taxon>rosids</taxon>
        <taxon>fabids</taxon>
        <taxon>Malpighiales</taxon>
        <taxon>Salicaceae</taxon>
        <taxon>Saliceae</taxon>
        <taxon>Populus</taxon>
    </lineage>
</organism>
<evidence type="ECO:0000313" key="2">
    <source>
        <dbReference type="EMBL" id="KAJ6960748.1"/>
    </source>
</evidence>
<keyword evidence="3" id="KW-1185">Reference proteome</keyword>
<gene>
    <name evidence="2" type="ORF">NC653_038694</name>
</gene>